<dbReference type="Proteomes" id="UP000321157">
    <property type="component" value="Unassembled WGS sequence"/>
</dbReference>
<dbReference type="InterPro" id="IPR024496">
    <property type="entry name" value="Spore_germ_GerPE"/>
</dbReference>
<gene>
    <name evidence="1" type="ORF">ADA01nite_29230</name>
</gene>
<sequence length="129" mass="14422">MNARISVVKNIKVLSVSESSIVHVGDAINVKPRSKSIEVERGLPSFIENEVNFSDYPPFNKPIPQPIVQEDVQMVVKNESPWIKVNQVNILGIADSSVFQVGSNKLIDTESRKKQIHQLLHNQDPKANP</sequence>
<dbReference type="EMBL" id="BJXX01000133">
    <property type="protein sequence ID" value="GEN35463.1"/>
    <property type="molecule type" value="Genomic_DNA"/>
</dbReference>
<keyword evidence="2" id="KW-1185">Reference proteome</keyword>
<evidence type="ECO:0008006" key="3">
    <source>
        <dbReference type="Google" id="ProtNLM"/>
    </source>
</evidence>
<dbReference type="RefSeq" id="WP_146810995.1">
    <property type="nucleotide sequence ID" value="NZ_BJXX01000133.1"/>
</dbReference>
<evidence type="ECO:0000313" key="1">
    <source>
        <dbReference type="EMBL" id="GEN35463.1"/>
    </source>
</evidence>
<accession>A0A511VD15</accession>
<protein>
    <recommendedName>
        <fullName evidence="3">Spore germination protein GerPE</fullName>
    </recommendedName>
</protein>
<organism evidence="1 2">
    <name type="scientific">Aneurinibacillus danicus</name>
    <dbReference type="NCBI Taxonomy" id="267746"/>
    <lineage>
        <taxon>Bacteria</taxon>
        <taxon>Bacillati</taxon>
        <taxon>Bacillota</taxon>
        <taxon>Bacilli</taxon>
        <taxon>Bacillales</taxon>
        <taxon>Paenibacillaceae</taxon>
        <taxon>Aneurinibacillus group</taxon>
        <taxon>Aneurinibacillus</taxon>
    </lineage>
</organism>
<evidence type="ECO:0000313" key="2">
    <source>
        <dbReference type="Proteomes" id="UP000321157"/>
    </source>
</evidence>
<name>A0A511VD15_9BACL</name>
<dbReference type="AlphaFoldDB" id="A0A511VD15"/>
<dbReference type="Pfam" id="PF10970">
    <property type="entry name" value="GerPE"/>
    <property type="match status" value="1"/>
</dbReference>
<proteinExistence type="predicted"/>
<dbReference type="OrthoDB" id="2599887at2"/>
<reference evidence="1 2" key="1">
    <citation type="submission" date="2019-07" db="EMBL/GenBank/DDBJ databases">
        <title>Whole genome shotgun sequence of Aneurinibacillus danicus NBRC 102444.</title>
        <authorList>
            <person name="Hosoyama A."/>
            <person name="Uohara A."/>
            <person name="Ohji S."/>
            <person name="Ichikawa N."/>
        </authorList>
    </citation>
    <scope>NUCLEOTIDE SEQUENCE [LARGE SCALE GENOMIC DNA]</scope>
    <source>
        <strain evidence="1 2">NBRC 102444</strain>
    </source>
</reference>
<comment type="caution">
    <text evidence="1">The sequence shown here is derived from an EMBL/GenBank/DDBJ whole genome shotgun (WGS) entry which is preliminary data.</text>
</comment>